<proteinExistence type="predicted"/>
<evidence type="ECO:0000313" key="2">
    <source>
        <dbReference type="EMBL" id="WAR25690.1"/>
    </source>
</evidence>
<evidence type="ECO:0000313" key="3">
    <source>
        <dbReference type="Proteomes" id="UP001164746"/>
    </source>
</evidence>
<protein>
    <recommendedName>
        <fullName evidence="4">Tenascin-X</fullName>
    </recommendedName>
</protein>
<feature type="compositionally biased region" description="Gly residues" evidence="1">
    <location>
        <begin position="304"/>
        <end position="321"/>
    </location>
</feature>
<dbReference type="PANTHER" id="PTHR31513:SF2">
    <property type="entry name" value="MRAZ"/>
    <property type="match status" value="1"/>
</dbReference>
<accession>A0ABY7FTY6</accession>
<organism evidence="2 3">
    <name type="scientific">Mya arenaria</name>
    <name type="common">Soft-shell clam</name>
    <dbReference type="NCBI Taxonomy" id="6604"/>
    <lineage>
        <taxon>Eukaryota</taxon>
        <taxon>Metazoa</taxon>
        <taxon>Spiralia</taxon>
        <taxon>Lophotrochozoa</taxon>
        <taxon>Mollusca</taxon>
        <taxon>Bivalvia</taxon>
        <taxon>Autobranchia</taxon>
        <taxon>Heteroconchia</taxon>
        <taxon>Euheterodonta</taxon>
        <taxon>Imparidentia</taxon>
        <taxon>Neoheterodontei</taxon>
        <taxon>Myida</taxon>
        <taxon>Myoidea</taxon>
        <taxon>Myidae</taxon>
        <taxon>Mya</taxon>
    </lineage>
</organism>
<gene>
    <name evidence="2" type="ORF">MAR_011394</name>
</gene>
<evidence type="ECO:0000256" key="1">
    <source>
        <dbReference type="SAM" id="MobiDB-lite"/>
    </source>
</evidence>
<feature type="region of interest" description="Disordered" evidence="1">
    <location>
        <begin position="299"/>
        <end position="321"/>
    </location>
</feature>
<keyword evidence="3" id="KW-1185">Reference proteome</keyword>
<dbReference type="EMBL" id="CP111025">
    <property type="protein sequence ID" value="WAR25690.1"/>
    <property type="molecule type" value="Genomic_DNA"/>
</dbReference>
<dbReference type="PANTHER" id="PTHR31513">
    <property type="entry name" value="EPHRIN TYPE-B RECEPTOR"/>
    <property type="match status" value="1"/>
</dbReference>
<name>A0ABY7FTY6_MYAAR</name>
<evidence type="ECO:0008006" key="4">
    <source>
        <dbReference type="Google" id="ProtNLM"/>
    </source>
</evidence>
<sequence>MKATFQYGNIFEESTWGSGGGSYTVGGNNGGIGGGYIHMYATEDIIISGTVRADGKASSLTGNIYCNGGVSSSMGGGGAGGRVHAFFQHGDFHSGLIQAKGAIVHLQPPSDNYVFEFTHVELYGGAHLTLNGTGITLKTDFLYGDDSAHLHLGPGHKLEQTEVSQYRRTNISYEVFLYEGATWVWPDSTVEFRRTLDQRALGMDTGATSCSSRPPLAESGEISTERSRISLFRQDEGTLELLSGYGSITDKWTLIVRRGSNNGQLTIEAGGVLKARNLLVQTDIIKVDALGILTASGSGKTDGDGAGANTGGGSFGGRGGNGNGGVSGNTYGEVLPIWSGGSSASTTSGTGGGAIELEIAQILLVEGTIEASEKSGSSAIGGGSGGSILANTREFAGSEVSGWRVATEVPARALVAVVASPSITKCRLLVWDARCQGSSVGFTLQAYIFDGDSSASLHIGPDQLVIVQHPEDLEFLVNVYVYEGGKLVFPTDFICHDVSIYVWGTLGAIDMTVGEGCSLYLGSSGTSTRTDVPPNPGTFDMDSLTVSAGGEITATHDLTGRENRINIGLNIQGGGIVHAIHVNIEAQQLIVDDLGEIIGDFHNITCSVGEGVQGTAGSGRLTHARGTVDAAVATPEIPSPEHHMASY</sequence>
<dbReference type="Proteomes" id="UP001164746">
    <property type="component" value="Chromosome 14"/>
</dbReference>
<reference evidence="2" key="1">
    <citation type="submission" date="2022-11" db="EMBL/GenBank/DDBJ databases">
        <title>Centuries of genome instability and evolution in soft-shell clam transmissible cancer (bioRxiv).</title>
        <authorList>
            <person name="Hart S.F.M."/>
            <person name="Yonemitsu M.A."/>
            <person name="Giersch R.M."/>
            <person name="Beal B.F."/>
            <person name="Arriagada G."/>
            <person name="Davis B.W."/>
            <person name="Ostrander E.A."/>
            <person name="Goff S.P."/>
            <person name="Metzger M.J."/>
        </authorList>
    </citation>
    <scope>NUCLEOTIDE SEQUENCE</scope>
    <source>
        <strain evidence="2">MELC-2E11</strain>
        <tissue evidence="2">Siphon/mantle</tissue>
    </source>
</reference>